<dbReference type="Gene3D" id="2.60.40.10">
    <property type="entry name" value="Immunoglobulins"/>
    <property type="match status" value="1"/>
</dbReference>
<dbReference type="GO" id="GO:0009653">
    <property type="term" value="P:anatomical structure morphogenesis"/>
    <property type="evidence" value="ECO:0007669"/>
    <property type="project" value="UniProtKB-ARBA"/>
</dbReference>
<dbReference type="InterPro" id="IPR013783">
    <property type="entry name" value="Ig-like_fold"/>
</dbReference>
<dbReference type="FunFam" id="2.20.100.10:FF:000005">
    <property type="entry name" value="ADAM metallopeptidase with thrombospondin type 1 motif 9"/>
    <property type="match status" value="2"/>
</dbReference>
<protein>
    <recommendedName>
        <fullName evidence="10">Ig-like domain-containing protein</fullName>
    </recommendedName>
</protein>
<reference evidence="8 9" key="1">
    <citation type="journal article" date="2015" name="Genome Biol.">
        <title>Comparative genomics of Steinernema reveals deeply conserved gene regulatory networks.</title>
        <authorList>
            <person name="Dillman A.R."/>
            <person name="Macchietto M."/>
            <person name="Porter C.F."/>
            <person name="Rogers A."/>
            <person name="Williams B."/>
            <person name="Antoshechkin I."/>
            <person name="Lee M.M."/>
            <person name="Goodwin Z."/>
            <person name="Lu X."/>
            <person name="Lewis E.E."/>
            <person name="Goodrich-Blair H."/>
            <person name="Stock S.P."/>
            <person name="Adams B.J."/>
            <person name="Sternberg P.W."/>
            <person name="Mortazavi A."/>
        </authorList>
    </citation>
    <scope>NUCLEOTIDE SEQUENCE [LARGE SCALE GENOMIC DNA]</scope>
    <source>
        <strain evidence="8 9">ALL</strain>
    </source>
</reference>
<feature type="compositionally biased region" description="Basic and acidic residues" evidence="5">
    <location>
        <begin position="122"/>
        <end position="147"/>
    </location>
</feature>
<dbReference type="PANTHER" id="PTHR13723:SF305">
    <property type="entry name" value="PROTEIN MADD-4"/>
    <property type="match status" value="1"/>
</dbReference>
<keyword evidence="3" id="KW-0732">Signal</keyword>
<accession>A0A4U5LTL8</accession>
<feature type="region of interest" description="Disordered" evidence="5">
    <location>
        <begin position="122"/>
        <end position="150"/>
    </location>
</feature>
<dbReference type="SMART" id="SM00209">
    <property type="entry name" value="TSP1"/>
    <property type="match status" value="6"/>
</dbReference>
<comment type="subcellular location">
    <subcellularLocation>
        <location evidence="1">Secreted</location>
    </subcellularLocation>
</comment>
<dbReference type="EMBL" id="AZBU02000012">
    <property type="protein sequence ID" value="TKR59418.1"/>
    <property type="molecule type" value="Genomic_DNA"/>
</dbReference>
<dbReference type="Gene3D" id="2.20.100.10">
    <property type="entry name" value="Thrombospondin type-1 (TSP1) repeat"/>
    <property type="match status" value="5"/>
</dbReference>
<evidence type="ECO:0000313" key="8">
    <source>
        <dbReference type="EMBL" id="TKR59418.1"/>
    </source>
</evidence>
<dbReference type="SMART" id="SM00408">
    <property type="entry name" value="IGc2"/>
    <property type="match status" value="1"/>
</dbReference>
<dbReference type="Pfam" id="PF19030">
    <property type="entry name" value="TSP1_ADAMTS"/>
    <property type="match status" value="5"/>
</dbReference>
<dbReference type="InterPro" id="IPR000884">
    <property type="entry name" value="TSP1_rpt"/>
</dbReference>
<dbReference type="SUPFAM" id="SSF82895">
    <property type="entry name" value="TSP-1 type 1 repeat"/>
    <property type="match status" value="5"/>
</dbReference>
<dbReference type="InterPro" id="IPR010909">
    <property type="entry name" value="PLAC"/>
</dbReference>
<feature type="domain" description="Ig-like" evidence="6">
    <location>
        <begin position="357"/>
        <end position="452"/>
    </location>
</feature>
<organism evidence="8 9">
    <name type="scientific">Steinernema carpocapsae</name>
    <name type="common">Entomopathogenic nematode</name>
    <dbReference type="NCBI Taxonomy" id="34508"/>
    <lineage>
        <taxon>Eukaryota</taxon>
        <taxon>Metazoa</taxon>
        <taxon>Ecdysozoa</taxon>
        <taxon>Nematoda</taxon>
        <taxon>Chromadorea</taxon>
        <taxon>Rhabditida</taxon>
        <taxon>Tylenchina</taxon>
        <taxon>Panagrolaimomorpha</taxon>
        <taxon>Strongyloidoidea</taxon>
        <taxon>Steinernematidae</taxon>
        <taxon>Steinernema</taxon>
    </lineage>
</organism>
<feature type="compositionally biased region" description="Acidic residues" evidence="5">
    <location>
        <begin position="485"/>
        <end position="495"/>
    </location>
</feature>
<evidence type="ECO:0000256" key="3">
    <source>
        <dbReference type="ARBA" id="ARBA00022729"/>
    </source>
</evidence>
<evidence type="ECO:0000313" key="9">
    <source>
        <dbReference type="Proteomes" id="UP000298663"/>
    </source>
</evidence>
<dbReference type="AlphaFoldDB" id="A0A4U5LTL8"/>
<dbReference type="GO" id="GO:0005576">
    <property type="term" value="C:extracellular region"/>
    <property type="evidence" value="ECO:0007669"/>
    <property type="project" value="UniProtKB-SubCell"/>
</dbReference>
<dbReference type="Pfam" id="PF07679">
    <property type="entry name" value="I-set"/>
    <property type="match status" value="1"/>
</dbReference>
<dbReference type="PROSITE" id="PS50092">
    <property type="entry name" value="TSP1"/>
    <property type="match status" value="4"/>
</dbReference>
<dbReference type="GO" id="GO:0006508">
    <property type="term" value="P:proteolysis"/>
    <property type="evidence" value="ECO:0007669"/>
    <property type="project" value="TreeGrafter"/>
</dbReference>
<dbReference type="SUPFAM" id="SSF48726">
    <property type="entry name" value="Immunoglobulin"/>
    <property type="match status" value="1"/>
</dbReference>
<proteinExistence type="predicted"/>
<sequence length="782" mass="87325">MSQIEESLEAFRLAFDCLKAHPANPRIFRSLQPPPLSQLSRLTSNTGESEKPRLFFASLAQNGHPRWRVGRWGTCSVSCGQGVMVRQVKCVIYHEHNLAPTEVSDYDCRDRQKPPFYRSCKSHECPQNDHQSNDVREGLDPRHRVADPEPPAIGQRVYQWDYGEWGPCSASCRGGKQRAALKCIDTVRKISVPWTYCDAKQRPLDSTRACNTHPCPANWEIGPMSPCSQTCGGGYRTRQVRCVQKIAGLIGNAESTIILGDEQCAVPRPHTQESCGYFDCAPHWKTSDWSQCSQTCDSGEQRRSVVCEQQMANGDFKQHYPPIPCGGLPKPPSVQLCNTDSCFAGLPFADSSHPSSPTYAARVFDQQQNHHRKLTLNVGGKANLYLGTSIKIKCPVRNFDKHKITWTKNGKKVVNNAHIKVSSNGALRIFHARMEDVGLYECFAGKAQGNVTLTFKHRENEVQAPAHLEKTLYSTSSSSHSTETNEIDDDDDDAPESARDFIQNVRMSLQKHGEQQIFERLKTINDPAKIRSDWAVGEWSSCPKNLCGKTQASEERNVKCRIYVENLNALVDDDICEGFGISKPLSSRPCADECPHWVTGEWSSCENSRCVRHVTGIQRRSSHCQYSNGTKTESSMCDRSARPKPKRECMNPNCTAEWRPSNWGSCSRTCGDGGLQMRILRCVWHGTRKAAGSNCRSSTRPSAIRSCVSSALPACEAAIRTSTEALVSQAPPFKGPRPFHPAVQGQCEDKSRHCDILKLFQLCSTPEIQKSCCYSCHYLNTL</sequence>
<dbReference type="InterPro" id="IPR013098">
    <property type="entry name" value="Ig_I-set"/>
</dbReference>
<dbReference type="Proteomes" id="UP000298663">
    <property type="component" value="Unassembled WGS sequence"/>
</dbReference>
<reference evidence="8 9" key="2">
    <citation type="journal article" date="2019" name="G3 (Bethesda)">
        <title>Hybrid Assembly of the Genome of the Entomopathogenic Nematode Steinernema carpocapsae Identifies the X-Chromosome.</title>
        <authorList>
            <person name="Serra L."/>
            <person name="Macchietto M."/>
            <person name="Macias-Munoz A."/>
            <person name="McGill C.J."/>
            <person name="Rodriguez I.M."/>
            <person name="Rodriguez B."/>
            <person name="Murad R."/>
            <person name="Mortazavi A."/>
        </authorList>
    </citation>
    <scope>NUCLEOTIDE SEQUENCE [LARGE SCALE GENOMIC DNA]</scope>
    <source>
        <strain evidence="8 9">ALL</strain>
    </source>
</reference>
<dbReference type="InterPro" id="IPR007110">
    <property type="entry name" value="Ig-like_dom"/>
</dbReference>
<evidence type="ECO:0000256" key="4">
    <source>
        <dbReference type="ARBA" id="ARBA00022737"/>
    </source>
</evidence>
<gene>
    <name evidence="8" type="ORF">L596_029090</name>
</gene>
<keyword evidence="2" id="KW-0964">Secreted</keyword>
<dbReference type="OrthoDB" id="5948003at2759"/>
<feature type="domain" description="PLAC" evidence="7">
    <location>
        <begin position="743"/>
        <end position="780"/>
    </location>
</feature>
<dbReference type="PROSITE" id="PS50835">
    <property type="entry name" value="IG_LIKE"/>
    <property type="match status" value="1"/>
</dbReference>
<evidence type="ECO:0000256" key="2">
    <source>
        <dbReference type="ARBA" id="ARBA00022525"/>
    </source>
</evidence>
<keyword evidence="9" id="KW-1185">Reference proteome</keyword>
<evidence type="ECO:0000256" key="5">
    <source>
        <dbReference type="SAM" id="MobiDB-lite"/>
    </source>
</evidence>
<evidence type="ECO:0000259" key="6">
    <source>
        <dbReference type="PROSITE" id="PS50835"/>
    </source>
</evidence>
<dbReference type="InterPro" id="IPR050439">
    <property type="entry name" value="ADAMTS_ADAMTS-like"/>
</dbReference>
<dbReference type="InterPro" id="IPR003598">
    <property type="entry name" value="Ig_sub2"/>
</dbReference>
<dbReference type="STRING" id="34508.A0A4U5LTL8"/>
<dbReference type="GO" id="GO:0004222">
    <property type="term" value="F:metalloendopeptidase activity"/>
    <property type="evidence" value="ECO:0007669"/>
    <property type="project" value="TreeGrafter"/>
</dbReference>
<evidence type="ECO:0000259" key="7">
    <source>
        <dbReference type="PROSITE" id="PS50900"/>
    </source>
</evidence>
<dbReference type="GO" id="GO:0031012">
    <property type="term" value="C:extracellular matrix"/>
    <property type="evidence" value="ECO:0007669"/>
    <property type="project" value="TreeGrafter"/>
</dbReference>
<dbReference type="SMART" id="SM00409">
    <property type="entry name" value="IG"/>
    <property type="match status" value="1"/>
</dbReference>
<evidence type="ECO:0008006" key="10">
    <source>
        <dbReference type="Google" id="ProtNLM"/>
    </source>
</evidence>
<dbReference type="PANTHER" id="PTHR13723">
    <property type="entry name" value="ADAMTS A DISINTEGRIN AND METALLOPROTEASE WITH THROMBOSPONDIN MOTIFS PROTEASE"/>
    <property type="match status" value="1"/>
</dbReference>
<dbReference type="InterPro" id="IPR003599">
    <property type="entry name" value="Ig_sub"/>
</dbReference>
<evidence type="ECO:0000256" key="1">
    <source>
        <dbReference type="ARBA" id="ARBA00004613"/>
    </source>
</evidence>
<dbReference type="GO" id="GO:0030198">
    <property type="term" value="P:extracellular matrix organization"/>
    <property type="evidence" value="ECO:0007669"/>
    <property type="project" value="TreeGrafter"/>
</dbReference>
<name>A0A4U5LTL8_STECR</name>
<keyword evidence="4" id="KW-0677">Repeat</keyword>
<dbReference type="InterPro" id="IPR036383">
    <property type="entry name" value="TSP1_rpt_sf"/>
</dbReference>
<feature type="compositionally biased region" description="Low complexity" evidence="5">
    <location>
        <begin position="474"/>
        <end position="484"/>
    </location>
</feature>
<comment type="caution">
    <text evidence="8">The sequence shown here is derived from an EMBL/GenBank/DDBJ whole genome shotgun (WGS) entry which is preliminary data.</text>
</comment>
<feature type="region of interest" description="Disordered" evidence="5">
    <location>
        <begin position="472"/>
        <end position="496"/>
    </location>
</feature>
<dbReference type="PROSITE" id="PS50900">
    <property type="entry name" value="PLAC"/>
    <property type="match status" value="1"/>
</dbReference>
<dbReference type="InterPro" id="IPR036179">
    <property type="entry name" value="Ig-like_dom_sf"/>
</dbReference>